<dbReference type="Gene3D" id="3.30.40.220">
    <property type="match status" value="1"/>
</dbReference>
<dbReference type="EMBL" id="JBEZFP010000018">
    <property type="protein sequence ID" value="MEU8133764.1"/>
    <property type="molecule type" value="Genomic_DNA"/>
</dbReference>
<gene>
    <name evidence="1" type="ORF">AB0C36_09670</name>
</gene>
<keyword evidence="2" id="KW-1185">Reference proteome</keyword>
<reference evidence="1 2" key="1">
    <citation type="submission" date="2024-06" db="EMBL/GenBank/DDBJ databases">
        <title>The Natural Products Discovery Center: Release of the First 8490 Sequenced Strains for Exploring Actinobacteria Biosynthetic Diversity.</title>
        <authorList>
            <person name="Kalkreuter E."/>
            <person name="Kautsar S.A."/>
            <person name="Yang D."/>
            <person name="Bader C.D."/>
            <person name="Teijaro C.N."/>
            <person name="Fluegel L."/>
            <person name="Davis C.M."/>
            <person name="Simpson J.R."/>
            <person name="Lauterbach L."/>
            <person name="Steele A.D."/>
            <person name="Gui C."/>
            <person name="Meng S."/>
            <person name="Li G."/>
            <person name="Viehrig K."/>
            <person name="Ye F."/>
            <person name="Su P."/>
            <person name="Kiefer A.F."/>
            <person name="Nichols A."/>
            <person name="Cepeda A.J."/>
            <person name="Yan W."/>
            <person name="Fan B."/>
            <person name="Jiang Y."/>
            <person name="Adhikari A."/>
            <person name="Zheng C.-J."/>
            <person name="Schuster L."/>
            <person name="Cowan T.M."/>
            <person name="Smanski M.J."/>
            <person name="Chevrette M.G."/>
            <person name="De Carvalho L.P.S."/>
            <person name="Shen B."/>
        </authorList>
    </citation>
    <scope>NUCLEOTIDE SEQUENCE [LARGE SCALE GENOMIC DNA]</scope>
    <source>
        <strain evidence="1 2">NPDC048946</strain>
    </source>
</reference>
<evidence type="ECO:0000313" key="1">
    <source>
        <dbReference type="EMBL" id="MEU8133764.1"/>
    </source>
</evidence>
<comment type="caution">
    <text evidence="1">The sequence shown here is derived from an EMBL/GenBank/DDBJ whole genome shotgun (WGS) entry which is preliminary data.</text>
</comment>
<protein>
    <recommendedName>
        <fullName evidence="3">HNH endonuclease</fullName>
    </recommendedName>
</protein>
<organism evidence="1 2">
    <name type="scientific">Streptodolium elevatio</name>
    <dbReference type="NCBI Taxonomy" id="3157996"/>
    <lineage>
        <taxon>Bacteria</taxon>
        <taxon>Bacillati</taxon>
        <taxon>Actinomycetota</taxon>
        <taxon>Actinomycetes</taxon>
        <taxon>Kitasatosporales</taxon>
        <taxon>Streptomycetaceae</taxon>
        <taxon>Streptodolium</taxon>
    </lineage>
</organism>
<dbReference type="RefSeq" id="WP_358351801.1">
    <property type="nucleotide sequence ID" value="NZ_JBEZFP010000018.1"/>
</dbReference>
<accession>A0ABV3DEZ6</accession>
<sequence length="137" mass="15540">MTTHGDYQSRLYGVWASMKQRCTNPNGRAAHRYVGRGISVCSEWQDYVPFRNWALANGYMDGKEIDRKDNNLGYTPENCVWVTKLENLANRSKYLPPDLENWLRTQAESAGISPYEVIKQALEAHLGVSRTDATASP</sequence>
<evidence type="ECO:0000313" key="2">
    <source>
        <dbReference type="Proteomes" id="UP001551482"/>
    </source>
</evidence>
<proteinExistence type="predicted"/>
<name>A0ABV3DEZ6_9ACTN</name>
<dbReference type="Proteomes" id="UP001551482">
    <property type="component" value="Unassembled WGS sequence"/>
</dbReference>
<evidence type="ECO:0008006" key="3">
    <source>
        <dbReference type="Google" id="ProtNLM"/>
    </source>
</evidence>